<dbReference type="HAMAP" id="MF_00142">
    <property type="entry name" value="CyaY"/>
    <property type="match status" value="1"/>
</dbReference>
<accession>A0A516SID4</accession>
<dbReference type="PROSITE" id="PS50810">
    <property type="entry name" value="FRATAXIN_2"/>
    <property type="match status" value="1"/>
</dbReference>
<evidence type="ECO:0000256" key="1">
    <source>
        <dbReference type="ARBA" id="ARBA00008183"/>
    </source>
</evidence>
<dbReference type="SMART" id="SM01219">
    <property type="entry name" value="Frataxin_Cyay"/>
    <property type="match status" value="1"/>
</dbReference>
<dbReference type="GO" id="GO:0016226">
    <property type="term" value="P:iron-sulfur cluster assembly"/>
    <property type="evidence" value="ECO:0007669"/>
    <property type="project" value="UniProtKB-UniRule"/>
</dbReference>
<evidence type="ECO:0000313" key="6">
    <source>
        <dbReference type="Proteomes" id="UP000317550"/>
    </source>
</evidence>
<comment type="function">
    <text evidence="4">Involved in iron-sulfur (Fe-S) cluster assembly. May act as a regulator of Fe-S biogenesis.</text>
</comment>
<dbReference type="InterPro" id="IPR002908">
    <property type="entry name" value="Frataxin/CyaY"/>
</dbReference>
<reference evidence="6" key="1">
    <citation type="submission" date="2019-07" db="EMBL/GenBank/DDBJ databases">
        <title>Chitinimonas sp. nov., isolated from Ny-Alesund, arctica soil.</title>
        <authorList>
            <person name="Xu Q."/>
            <person name="Peng F."/>
        </authorList>
    </citation>
    <scope>NUCLEOTIDE SEQUENCE [LARGE SCALE GENOMIC DNA]</scope>
    <source>
        <strain evidence="6">R3-44</strain>
    </source>
</reference>
<evidence type="ECO:0000256" key="4">
    <source>
        <dbReference type="HAMAP-Rule" id="MF_00142"/>
    </source>
</evidence>
<gene>
    <name evidence="4 5" type="primary">cyaY</name>
    <name evidence="5" type="ORF">FNU76_16465</name>
</gene>
<keyword evidence="2 4" id="KW-0479">Metal-binding</keyword>
<keyword evidence="3 4" id="KW-0408">Iron</keyword>
<dbReference type="OrthoDB" id="285675at2"/>
<dbReference type="KEGG" id="cari:FNU76_16465"/>
<evidence type="ECO:0000256" key="3">
    <source>
        <dbReference type="ARBA" id="ARBA00023004"/>
    </source>
</evidence>
<dbReference type="EMBL" id="CP041730">
    <property type="protein sequence ID" value="QDQ27808.1"/>
    <property type="molecule type" value="Genomic_DNA"/>
</dbReference>
<organism evidence="5 6">
    <name type="scientific">Chitinimonas arctica</name>
    <dbReference type="NCBI Taxonomy" id="2594795"/>
    <lineage>
        <taxon>Bacteria</taxon>
        <taxon>Pseudomonadati</taxon>
        <taxon>Pseudomonadota</taxon>
        <taxon>Betaproteobacteria</taxon>
        <taxon>Neisseriales</taxon>
        <taxon>Chitinibacteraceae</taxon>
        <taxon>Chitinimonas</taxon>
    </lineage>
</organism>
<dbReference type="InterPro" id="IPR047584">
    <property type="entry name" value="CyaY"/>
</dbReference>
<sequence>MTESEFLNASDAAFDHIEAVLDAAAFDLDLNRNGNVLEIEFDDGAKIVANRHVASQELWLAARSGGYHYRLQDNAWRSTRDESEFFTQLAELIARHAGQRPSF</sequence>
<dbReference type="Gene3D" id="3.30.920.10">
    <property type="entry name" value="Frataxin/CyaY"/>
    <property type="match status" value="1"/>
</dbReference>
<dbReference type="GO" id="GO:0005737">
    <property type="term" value="C:cytoplasm"/>
    <property type="evidence" value="ECO:0007669"/>
    <property type="project" value="UniProtKB-ARBA"/>
</dbReference>
<evidence type="ECO:0000256" key="2">
    <source>
        <dbReference type="ARBA" id="ARBA00022723"/>
    </source>
</evidence>
<comment type="similarity">
    <text evidence="1 4">Belongs to the frataxin family.</text>
</comment>
<dbReference type="RefSeq" id="WP_144279196.1">
    <property type="nucleotide sequence ID" value="NZ_CP041730.1"/>
</dbReference>
<dbReference type="AlphaFoldDB" id="A0A516SID4"/>
<dbReference type="NCBIfam" id="TIGR03421">
    <property type="entry name" value="FeS_CyaY"/>
    <property type="match status" value="1"/>
</dbReference>
<protein>
    <recommendedName>
        <fullName evidence="4">Iron-sulfur cluster assembly protein CyaY</fullName>
    </recommendedName>
</protein>
<keyword evidence="6" id="KW-1185">Reference proteome</keyword>
<dbReference type="Proteomes" id="UP000317550">
    <property type="component" value="Chromosome"/>
</dbReference>
<dbReference type="Pfam" id="PF01491">
    <property type="entry name" value="Frataxin_Cyay"/>
    <property type="match status" value="1"/>
</dbReference>
<dbReference type="InterPro" id="IPR036524">
    <property type="entry name" value="Frataxin/CyaY_sf"/>
</dbReference>
<dbReference type="GO" id="GO:0008199">
    <property type="term" value="F:ferric iron binding"/>
    <property type="evidence" value="ECO:0007669"/>
    <property type="project" value="InterPro"/>
</dbReference>
<dbReference type="SUPFAM" id="SSF55387">
    <property type="entry name" value="Frataxin/Nqo15-like"/>
    <property type="match status" value="1"/>
</dbReference>
<proteinExistence type="inferred from homology"/>
<evidence type="ECO:0000313" key="5">
    <source>
        <dbReference type="EMBL" id="QDQ27808.1"/>
    </source>
</evidence>
<name>A0A516SID4_9NEIS</name>